<dbReference type="RefSeq" id="WP_193188453.1">
    <property type="nucleotide sequence ID" value="NZ_CP065217.1"/>
</dbReference>
<reference evidence="2 3" key="1">
    <citation type="submission" date="2020-11" db="EMBL/GenBank/DDBJ databases">
        <title>Complete and Circularized Genome Assembly of a human isolate of Vibrio navarrensis biotype pommerensis with MiSeq and MinION Sequence Data.</title>
        <authorList>
            <person name="Schwartz K."/>
            <person name="Borowiak M."/>
            <person name="Deneke C."/>
            <person name="Balau V."/>
            <person name="Metelmann C."/>
            <person name="Strauch E."/>
        </authorList>
    </citation>
    <scope>NUCLEOTIDE SEQUENCE [LARGE SCALE GENOMIC DNA]</scope>
    <source>
        <strain evidence="2 3">20-VB00237</strain>
    </source>
</reference>
<protein>
    <submittedName>
        <fullName evidence="2">Uncharacterized protein</fullName>
    </submittedName>
</protein>
<dbReference type="Proteomes" id="UP000594435">
    <property type="component" value="Chromosome 1"/>
</dbReference>
<accession>A0AAJ4I8D2</accession>
<evidence type="ECO:0000313" key="2">
    <source>
        <dbReference type="EMBL" id="QPL52126.1"/>
    </source>
</evidence>
<dbReference type="AlphaFoldDB" id="A0AAJ4I8D2"/>
<proteinExistence type="predicted"/>
<keyword evidence="1" id="KW-0732">Signal</keyword>
<feature type="chain" id="PRO_5042542735" evidence="1">
    <location>
        <begin position="42"/>
        <end position="208"/>
    </location>
</feature>
<evidence type="ECO:0000256" key="1">
    <source>
        <dbReference type="SAM" id="SignalP"/>
    </source>
</evidence>
<evidence type="ECO:0000313" key="3">
    <source>
        <dbReference type="Proteomes" id="UP000594435"/>
    </source>
</evidence>
<organism evidence="2 3">
    <name type="scientific">Vibrio navarrensis</name>
    <dbReference type="NCBI Taxonomy" id="29495"/>
    <lineage>
        <taxon>Bacteria</taxon>
        <taxon>Pseudomonadati</taxon>
        <taxon>Pseudomonadota</taxon>
        <taxon>Gammaproteobacteria</taxon>
        <taxon>Vibrionales</taxon>
        <taxon>Vibrionaceae</taxon>
        <taxon>Vibrio</taxon>
    </lineage>
</organism>
<gene>
    <name evidence="2" type="ORF">I3X05_08175</name>
</gene>
<sequence>MLSHYIMKNAPKKIFFKMLSMCVAALIVVMLMSGCSAIAQGDDTVNIQGALILPNGRVIPEGAYGIVYIPSPLVGTLLQLRGITGNGTIYGREISSCFEIPTRLAAGDFGGESIAINDSEAIELVIYSQDVMNILTAGNEVVSDHFRVSSDELTNQAGDQSDAQNSDIQILTGLEASTGFVVNPGEWSWSSLFGVSRQPITCSGANMK</sequence>
<feature type="signal peptide" evidence="1">
    <location>
        <begin position="1"/>
        <end position="41"/>
    </location>
</feature>
<name>A0AAJ4I8D2_9VIBR</name>
<dbReference type="EMBL" id="CP065217">
    <property type="protein sequence ID" value="QPL52126.1"/>
    <property type="molecule type" value="Genomic_DNA"/>
</dbReference>